<reference evidence="1 2" key="1">
    <citation type="journal article" date="2016" name="Nat. Commun.">
        <title>Thousands of microbial genomes shed light on interconnected biogeochemical processes in an aquifer system.</title>
        <authorList>
            <person name="Anantharaman K."/>
            <person name="Brown C.T."/>
            <person name="Hug L.A."/>
            <person name="Sharon I."/>
            <person name="Castelle C.J."/>
            <person name="Probst A.J."/>
            <person name="Thomas B.C."/>
            <person name="Singh A."/>
            <person name="Wilkins M.J."/>
            <person name="Karaoz U."/>
            <person name="Brodie E.L."/>
            <person name="Williams K.H."/>
            <person name="Hubbard S.S."/>
            <person name="Banfield J.F."/>
        </authorList>
    </citation>
    <scope>NUCLEOTIDE SEQUENCE [LARGE SCALE GENOMIC DNA]</scope>
</reference>
<dbReference type="EMBL" id="MFAK01000016">
    <property type="protein sequence ID" value="OGD75068.1"/>
    <property type="molecule type" value="Genomic_DNA"/>
</dbReference>
<gene>
    <name evidence="1" type="ORF">A2228_01030</name>
</gene>
<dbReference type="SUPFAM" id="SSF46785">
    <property type="entry name" value="Winged helix' DNA-binding domain"/>
    <property type="match status" value="1"/>
</dbReference>
<comment type="caution">
    <text evidence="1">The sequence shown here is derived from an EMBL/GenBank/DDBJ whole genome shotgun (WGS) entry which is preliminary data.</text>
</comment>
<proteinExistence type="predicted"/>
<dbReference type="InterPro" id="IPR036388">
    <property type="entry name" value="WH-like_DNA-bd_sf"/>
</dbReference>
<evidence type="ECO:0008006" key="3">
    <source>
        <dbReference type="Google" id="ProtNLM"/>
    </source>
</evidence>
<dbReference type="Gene3D" id="1.10.10.10">
    <property type="entry name" value="Winged helix-like DNA-binding domain superfamily/Winged helix DNA-binding domain"/>
    <property type="match status" value="1"/>
</dbReference>
<dbReference type="AlphaFoldDB" id="A0A1F5F601"/>
<evidence type="ECO:0000313" key="1">
    <source>
        <dbReference type="EMBL" id="OGD75068.1"/>
    </source>
</evidence>
<accession>A0A1F5F601</accession>
<dbReference type="Proteomes" id="UP000176191">
    <property type="component" value="Unassembled WGS sequence"/>
</dbReference>
<sequence>MANLTDFIVSKVRIKLLEVFLGSPADMFYIRELTRKIDEEINAVRRELIHMNDCGMVKEETRGNRRYYTFNKNYLFHKELMSMIGKTTGLGKAISHSAPKLGHIKFAMISGRFVRHMPRAKDTVDLLLIGEIILPQLSELIREQEAVLGREINYTVMTNEELEYRKTHNDPFIGRILEGSRVMIIGDEEDLVA</sequence>
<evidence type="ECO:0000313" key="2">
    <source>
        <dbReference type="Proteomes" id="UP000176191"/>
    </source>
</evidence>
<dbReference type="InterPro" id="IPR036390">
    <property type="entry name" value="WH_DNA-bd_sf"/>
</dbReference>
<protein>
    <recommendedName>
        <fullName evidence="3">HTH arsR-type domain-containing protein</fullName>
    </recommendedName>
</protein>
<name>A0A1F5F601_9BACT</name>
<organism evidence="1 2">
    <name type="scientific">Candidatus Collierbacteria bacterium RIFOXYA2_FULL_46_10</name>
    <dbReference type="NCBI Taxonomy" id="1817726"/>
    <lineage>
        <taxon>Bacteria</taxon>
        <taxon>Candidatus Collieribacteriota</taxon>
    </lineage>
</organism>